<dbReference type="SUPFAM" id="SSF88659">
    <property type="entry name" value="Sigma3 and sigma4 domains of RNA polymerase sigma factors"/>
    <property type="match status" value="1"/>
</dbReference>
<evidence type="ECO:0000259" key="6">
    <source>
        <dbReference type="Pfam" id="PF08281"/>
    </source>
</evidence>
<dbReference type="AlphaFoldDB" id="A0A919PJB4"/>
<evidence type="ECO:0000256" key="4">
    <source>
        <dbReference type="ARBA" id="ARBA00023163"/>
    </source>
</evidence>
<accession>A0A919PJB4</accession>
<dbReference type="NCBIfam" id="TIGR02937">
    <property type="entry name" value="sigma70-ECF"/>
    <property type="match status" value="1"/>
</dbReference>
<keyword evidence="2" id="KW-0805">Transcription regulation</keyword>
<sequence>MAATTVSSASVDDTTDGDDGFTSLFRAGDERALRQAYERYGPAVFHLAARGLASTTDAEDVTQATFVAAWLGREGFDPARGSMLGWLLGIARRKVVDQIRATARDDRIADSVRRLAPVGEVEAPPDRVVDRLVVADEMAQLPGEQRRVLELAFYDDLTHPQIAAVTGLPLGTVKSHLRRGMARLRSRWEVDGVTFGARAAGASGAR</sequence>
<dbReference type="PANTHER" id="PTHR43133">
    <property type="entry name" value="RNA POLYMERASE ECF-TYPE SIGMA FACTO"/>
    <property type="match status" value="1"/>
</dbReference>
<keyword evidence="3" id="KW-0731">Sigma factor</keyword>
<dbReference type="Pfam" id="PF08281">
    <property type="entry name" value="Sigma70_r4_2"/>
    <property type="match status" value="1"/>
</dbReference>
<proteinExistence type="inferred from homology"/>
<dbReference type="InterPro" id="IPR013325">
    <property type="entry name" value="RNA_pol_sigma_r2"/>
</dbReference>
<keyword evidence="8" id="KW-1185">Reference proteome</keyword>
<comment type="caution">
    <text evidence="7">The sequence shown here is derived from an EMBL/GenBank/DDBJ whole genome shotgun (WGS) entry which is preliminary data.</text>
</comment>
<organism evidence="7 8">
    <name type="scientific">Dactylosporangium siamense</name>
    <dbReference type="NCBI Taxonomy" id="685454"/>
    <lineage>
        <taxon>Bacteria</taxon>
        <taxon>Bacillati</taxon>
        <taxon>Actinomycetota</taxon>
        <taxon>Actinomycetes</taxon>
        <taxon>Micromonosporales</taxon>
        <taxon>Micromonosporaceae</taxon>
        <taxon>Dactylosporangium</taxon>
    </lineage>
</organism>
<evidence type="ECO:0000256" key="2">
    <source>
        <dbReference type="ARBA" id="ARBA00023015"/>
    </source>
</evidence>
<dbReference type="EMBL" id="BONQ01000038">
    <property type="protein sequence ID" value="GIG44522.1"/>
    <property type="molecule type" value="Genomic_DNA"/>
</dbReference>
<dbReference type="InterPro" id="IPR007627">
    <property type="entry name" value="RNA_pol_sigma70_r2"/>
</dbReference>
<evidence type="ECO:0000256" key="3">
    <source>
        <dbReference type="ARBA" id="ARBA00023082"/>
    </source>
</evidence>
<dbReference type="SUPFAM" id="SSF88946">
    <property type="entry name" value="Sigma2 domain of RNA polymerase sigma factors"/>
    <property type="match status" value="1"/>
</dbReference>
<evidence type="ECO:0000313" key="7">
    <source>
        <dbReference type="EMBL" id="GIG44522.1"/>
    </source>
</evidence>
<comment type="similarity">
    <text evidence="1">Belongs to the sigma-70 factor family. ECF subfamily.</text>
</comment>
<dbReference type="GO" id="GO:0016987">
    <property type="term" value="F:sigma factor activity"/>
    <property type="evidence" value="ECO:0007669"/>
    <property type="project" value="UniProtKB-KW"/>
</dbReference>
<dbReference type="CDD" id="cd06171">
    <property type="entry name" value="Sigma70_r4"/>
    <property type="match status" value="1"/>
</dbReference>
<dbReference type="Pfam" id="PF04542">
    <property type="entry name" value="Sigma70_r2"/>
    <property type="match status" value="1"/>
</dbReference>
<dbReference type="InterPro" id="IPR013249">
    <property type="entry name" value="RNA_pol_sigma70_r4_t2"/>
</dbReference>
<dbReference type="Proteomes" id="UP000660611">
    <property type="component" value="Unassembled WGS sequence"/>
</dbReference>
<dbReference type="InterPro" id="IPR036388">
    <property type="entry name" value="WH-like_DNA-bd_sf"/>
</dbReference>
<dbReference type="InterPro" id="IPR014284">
    <property type="entry name" value="RNA_pol_sigma-70_dom"/>
</dbReference>
<feature type="domain" description="RNA polymerase sigma-70 region 2" evidence="5">
    <location>
        <begin position="37"/>
        <end position="104"/>
    </location>
</feature>
<dbReference type="Gene3D" id="1.10.1740.10">
    <property type="match status" value="1"/>
</dbReference>
<dbReference type="GO" id="GO:0006352">
    <property type="term" value="P:DNA-templated transcription initiation"/>
    <property type="evidence" value="ECO:0007669"/>
    <property type="project" value="InterPro"/>
</dbReference>
<dbReference type="InterPro" id="IPR039425">
    <property type="entry name" value="RNA_pol_sigma-70-like"/>
</dbReference>
<gene>
    <name evidence="7" type="ORF">Dsi01nite_025630</name>
</gene>
<dbReference type="Gene3D" id="1.10.10.10">
    <property type="entry name" value="Winged helix-like DNA-binding domain superfamily/Winged helix DNA-binding domain"/>
    <property type="match status" value="1"/>
</dbReference>
<dbReference type="GO" id="GO:0003677">
    <property type="term" value="F:DNA binding"/>
    <property type="evidence" value="ECO:0007669"/>
    <property type="project" value="InterPro"/>
</dbReference>
<name>A0A919PJB4_9ACTN</name>
<dbReference type="PANTHER" id="PTHR43133:SF62">
    <property type="entry name" value="RNA POLYMERASE SIGMA FACTOR SIGZ"/>
    <property type="match status" value="1"/>
</dbReference>
<evidence type="ECO:0000259" key="5">
    <source>
        <dbReference type="Pfam" id="PF04542"/>
    </source>
</evidence>
<evidence type="ECO:0000256" key="1">
    <source>
        <dbReference type="ARBA" id="ARBA00010641"/>
    </source>
</evidence>
<reference evidence="7" key="1">
    <citation type="submission" date="2021-01" db="EMBL/GenBank/DDBJ databases">
        <title>Whole genome shotgun sequence of Dactylosporangium siamense NBRC 106093.</title>
        <authorList>
            <person name="Komaki H."/>
            <person name="Tamura T."/>
        </authorList>
    </citation>
    <scope>NUCLEOTIDE SEQUENCE</scope>
    <source>
        <strain evidence="7">NBRC 106093</strain>
    </source>
</reference>
<protein>
    <submittedName>
        <fullName evidence="7">RNA polymerase sigma factor</fullName>
    </submittedName>
</protein>
<keyword evidence="4" id="KW-0804">Transcription</keyword>
<dbReference type="RefSeq" id="WP_203846351.1">
    <property type="nucleotide sequence ID" value="NZ_BAAAVW010000001.1"/>
</dbReference>
<evidence type="ECO:0000313" key="8">
    <source>
        <dbReference type="Proteomes" id="UP000660611"/>
    </source>
</evidence>
<dbReference type="InterPro" id="IPR013324">
    <property type="entry name" value="RNA_pol_sigma_r3/r4-like"/>
</dbReference>
<feature type="domain" description="RNA polymerase sigma factor 70 region 4 type 2" evidence="6">
    <location>
        <begin position="135"/>
        <end position="184"/>
    </location>
</feature>